<dbReference type="PANTHER" id="PTHR43895">
    <property type="entry name" value="CALCIUM/CALMODULIN-DEPENDENT PROTEIN KINASE KINASE-RELATED"/>
    <property type="match status" value="1"/>
</dbReference>
<dbReference type="SUPFAM" id="SSF56112">
    <property type="entry name" value="Protein kinase-like (PK-like)"/>
    <property type="match status" value="1"/>
</dbReference>
<dbReference type="AlphaFoldDB" id="A0A7D9IFU6"/>
<keyword evidence="1" id="KW-0723">Serine/threonine-protein kinase</keyword>
<proteinExistence type="predicted"/>
<keyword evidence="5" id="KW-0067">ATP-binding</keyword>
<dbReference type="InterPro" id="IPR008271">
    <property type="entry name" value="Ser/Thr_kinase_AS"/>
</dbReference>
<sequence>MGAATSCSGKSKARTCANGSAGHMKSNSHRSNKISACENGSAGQHISDSHELPKDSSSISSRHSVSDVPLRPSKSAGNTPHILRRSAGGDSKSLLRRSCGSQNLLTVDKVFSEDEYAHAALVRQMSEPIPASRSVPSSPRIARPPAKESHHVNRLQTENGLSLNEYHLLEEIGKGSYGVVRICHSESDHHNYAMKIMSKKRIIRKAGLMKPADRGKKDALEGLKREIAILKKVDHPNVVKLHEVLDDPSDDNLYLVFELIEKGPVMEVPTDNPLSESDARKYFRDIHSGIEYLHFHRIVHRDIKPSNLLLCDDGHIKIADFGVADIFEGEDALLSKTAGSPAFMAPEALQVVSAATRDKYSGKATDVWAMGITLYCFVFGKIPFNHNNRISLYELIKTSELEFPEDCQISPGLEDLLNRMLIKDPSNRITIPDMKVHKWLTKGGSEPLPSTYDNCTVLEPTEEEINNSIRSVPKIKTLILVKHMLKRGHFGNREKLNRMRYSTSSMQ</sequence>
<comment type="caution">
    <text evidence="7">The sequence shown here is derived from an EMBL/GenBank/DDBJ whole genome shotgun (WGS) entry which is preliminary data.</text>
</comment>
<dbReference type="Proteomes" id="UP001152795">
    <property type="component" value="Unassembled WGS sequence"/>
</dbReference>
<dbReference type="GO" id="GO:0004674">
    <property type="term" value="F:protein serine/threonine kinase activity"/>
    <property type="evidence" value="ECO:0007669"/>
    <property type="project" value="UniProtKB-KW"/>
</dbReference>
<dbReference type="Gene3D" id="1.10.510.10">
    <property type="entry name" value="Transferase(Phosphotransferase) domain 1"/>
    <property type="match status" value="1"/>
</dbReference>
<evidence type="ECO:0000256" key="3">
    <source>
        <dbReference type="ARBA" id="ARBA00022741"/>
    </source>
</evidence>
<reference evidence="7" key="1">
    <citation type="submission" date="2020-04" db="EMBL/GenBank/DDBJ databases">
        <authorList>
            <person name="Alioto T."/>
            <person name="Alioto T."/>
            <person name="Gomez Garrido J."/>
        </authorList>
    </citation>
    <scope>NUCLEOTIDE SEQUENCE</scope>
    <source>
        <strain evidence="7">A484AB</strain>
    </source>
</reference>
<dbReference type="GO" id="GO:0005524">
    <property type="term" value="F:ATP binding"/>
    <property type="evidence" value="ECO:0007669"/>
    <property type="project" value="UniProtKB-UniRule"/>
</dbReference>
<dbReference type="GO" id="GO:0007165">
    <property type="term" value="P:signal transduction"/>
    <property type="evidence" value="ECO:0007669"/>
    <property type="project" value="TreeGrafter"/>
</dbReference>
<feature type="region of interest" description="Disordered" evidence="6">
    <location>
        <begin position="1"/>
        <end position="95"/>
    </location>
</feature>
<dbReference type="FunFam" id="1.10.510.10:FF:000571">
    <property type="entry name" value="Maternal embryonic leucine zipper kinase"/>
    <property type="match status" value="1"/>
</dbReference>
<keyword evidence="4 7" id="KW-0418">Kinase</keyword>
<dbReference type="InterPro" id="IPR000719">
    <property type="entry name" value="Prot_kinase_dom"/>
</dbReference>
<evidence type="ECO:0000256" key="4">
    <source>
        <dbReference type="ARBA" id="ARBA00022777"/>
    </source>
</evidence>
<evidence type="ECO:0000256" key="6">
    <source>
        <dbReference type="SAM" id="MobiDB-lite"/>
    </source>
</evidence>
<organism evidence="7 8">
    <name type="scientific">Paramuricea clavata</name>
    <name type="common">Red gorgonian</name>
    <name type="synonym">Violescent sea-whip</name>
    <dbReference type="NCBI Taxonomy" id="317549"/>
    <lineage>
        <taxon>Eukaryota</taxon>
        <taxon>Metazoa</taxon>
        <taxon>Cnidaria</taxon>
        <taxon>Anthozoa</taxon>
        <taxon>Octocorallia</taxon>
        <taxon>Malacalcyonacea</taxon>
        <taxon>Plexauridae</taxon>
        <taxon>Paramuricea</taxon>
    </lineage>
</organism>
<gene>
    <name evidence="7" type="ORF">PACLA_8A036456</name>
</gene>
<dbReference type="OrthoDB" id="68483at2759"/>
<evidence type="ECO:0000256" key="5">
    <source>
        <dbReference type="ARBA" id="ARBA00022840"/>
    </source>
</evidence>
<evidence type="ECO:0000256" key="2">
    <source>
        <dbReference type="ARBA" id="ARBA00022679"/>
    </source>
</evidence>
<keyword evidence="2" id="KW-0808">Transferase</keyword>
<dbReference type="Pfam" id="PF00069">
    <property type="entry name" value="Pkinase"/>
    <property type="match status" value="1"/>
</dbReference>
<dbReference type="PROSITE" id="PS00108">
    <property type="entry name" value="PROTEIN_KINASE_ST"/>
    <property type="match status" value="1"/>
</dbReference>
<dbReference type="PROSITE" id="PS00107">
    <property type="entry name" value="PROTEIN_KINASE_ATP"/>
    <property type="match status" value="1"/>
</dbReference>
<accession>A0A7D9IFU6</accession>
<keyword evidence="3" id="KW-0547">Nucleotide-binding</keyword>
<dbReference type="SMART" id="SM00220">
    <property type="entry name" value="S_TKc"/>
    <property type="match status" value="1"/>
</dbReference>
<dbReference type="InterPro" id="IPR017441">
    <property type="entry name" value="Protein_kinase_ATP_BS"/>
</dbReference>
<feature type="region of interest" description="Disordered" evidence="6">
    <location>
        <begin position="129"/>
        <end position="154"/>
    </location>
</feature>
<dbReference type="InterPro" id="IPR011009">
    <property type="entry name" value="Kinase-like_dom_sf"/>
</dbReference>
<evidence type="ECO:0000313" key="7">
    <source>
        <dbReference type="EMBL" id="CAB4004814.1"/>
    </source>
</evidence>
<dbReference type="EMBL" id="CACRXK020005008">
    <property type="protein sequence ID" value="CAB4004814.1"/>
    <property type="molecule type" value="Genomic_DNA"/>
</dbReference>
<dbReference type="PANTHER" id="PTHR43895:SF164">
    <property type="entry name" value="CALCIUM_CALMODULIN-DEPENDENT PROTEIN KINASE KINASE"/>
    <property type="match status" value="1"/>
</dbReference>
<name>A0A7D9IFU6_PARCT</name>
<protein>
    <submittedName>
        <fullName evidence="7">Calcium calmodulin-dependent kinase kinase 1-like isoform X2</fullName>
    </submittedName>
</protein>
<evidence type="ECO:0000313" key="8">
    <source>
        <dbReference type="Proteomes" id="UP001152795"/>
    </source>
</evidence>
<evidence type="ECO:0000256" key="1">
    <source>
        <dbReference type="ARBA" id="ARBA00022527"/>
    </source>
</evidence>
<keyword evidence="8" id="KW-1185">Reference proteome</keyword>
<dbReference type="PROSITE" id="PS50011">
    <property type="entry name" value="PROTEIN_KINASE_DOM"/>
    <property type="match status" value="1"/>
</dbReference>